<evidence type="ECO:0000313" key="4">
    <source>
        <dbReference type="EMBL" id="KAJ8493163.1"/>
    </source>
</evidence>
<dbReference type="Gene3D" id="1.25.40.10">
    <property type="entry name" value="Tetratricopeptide repeat domain"/>
    <property type="match status" value="2"/>
</dbReference>
<sequence>MARAKDVLVLLHSRRFFCLQYPLCRSPNTLSPSYPTAAARGFCSDGISNLRDRILRLSENPATVAAAAAAADKEAVRSAVSALADELLALPDGQDPAVSLDSGSFAALLRLPPAGFASVELLSCLKSRPLLALQVFNWRKGQADAEIPMLPGEYSKAITLASRTKNVDLAAELFSHAIADGIREDAKCKPTIVSYNILLSVFGRSMLVDNIETTLQAINDSKLSYTITTYNAAIAAYLTAWMWDKMEGMYQSMLEGPVKPDADTLLLMLRGYAYSNNFEKMEKTYDQVKEIVNNRQPLIHALICAYTKSSLPDRVKRVEALTKLIPDDDYKPWLTVLLIRMYAQESMIEAMEGLISKAFQRHIIVTTAGIMRSIISNYFRNDAVDRLAGFIRQAEYAGWRLFRSLYHCKMVMYGQQNRLEEMHGVLDEMENFRFSRTRKTFLIMYKAYYNTGRWPEAATVIGMMWKHGYGNDEDAFVL</sequence>
<dbReference type="PANTHER" id="PTHR47874">
    <property type="entry name" value="EXPRESSED PROTEIN"/>
    <property type="match status" value="1"/>
</dbReference>
<comment type="caution">
    <text evidence="4">The sequence shown here is derived from an EMBL/GenBank/DDBJ whole genome shotgun (WGS) entry which is preliminary data.</text>
</comment>
<dbReference type="Pfam" id="PF01535">
    <property type="entry name" value="PPR"/>
    <property type="match status" value="1"/>
</dbReference>
<dbReference type="PROSITE" id="PS51375">
    <property type="entry name" value="PPR"/>
    <property type="match status" value="1"/>
</dbReference>
<evidence type="ECO:0000313" key="5">
    <source>
        <dbReference type="Proteomes" id="UP001222027"/>
    </source>
</evidence>
<evidence type="ECO:0000256" key="2">
    <source>
        <dbReference type="ARBA" id="ARBA00022737"/>
    </source>
</evidence>
<reference evidence="4 5" key="1">
    <citation type="submission" date="2022-12" db="EMBL/GenBank/DDBJ databases">
        <title>Chromosome-scale assembly of the Ensete ventricosum genome.</title>
        <authorList>
            <person name="Dussert Y."/>
            <person name="Stocks J."/>
            <person name="Wendawek A."/>
            <person name="Woldeyes F."/>
            <person name="Nichols R.A."/>
            <person name="Borrell J.S."/>
        </authorList>
    </citation>
    <scope>NUCLEOTIDE SEQUENCE [LARGE SCALE GENOMIC DNA]</scope>
    <source>
        <strain evidence="5">cv. Maze</strain>
        <tissue evidence="4">Seeds</tissue>
    </source>
</reference>
<dbReference type="EMBL" id="JAQQAF010000004">
    <property type="protein sequence ID" value="KAJ8493163.1"/>
    <property type="molecule type" value="Genomic_DNA"/>
</dbReference>
<dbReference type="Proteomes" id="UP001222027">
    <property type="component" value="Unassembled WGS sequence"/>
</dbReference>
<dbReference type="PANTHER" id="PTHR47874:SF1">
    <property type="entry name" value="OS05G0407900 PROTEIN"/>
    <property type="match status" value="1"/>
</dbReference>
<evidence type="ECO:0000256" key="3">
    <source>
        <dbReference type="PROSITE-ProRule" id="PRU00708"/>
    </source>
</evidence>
<feature type="repeat" description="PPR" evidence="3">
    <location>
        <begin position="226"/>
        <end position="260"/>
    </location>
</feature>
<dbReference type="InterPro" id="IPR044179">
    <property type="entry name" value="PPR5-like"/>
</dbReference>
<organism evidence="4 5">
    <name type="scientific">Ensete ventricosum</name>
    <name type="common">Abyssinian banana</name>
    <name type="synonym">Musa ensete</name>
    <dbReference type="NCBI Taxonomy" id="4639"/>
    <lineage>
        <taxon>Eukaryota</taxon>
        <taxon>Viridiplantae</taxon>
        <taxon>Streptophyta</taxon>
        <taxon>Embryophyta</taxon>
        <taxon>Tracheophyta</taxon>
        <taxon>Spermatophyta</taxon>
        <taxon>Magnoliopsida</taxon>
        <taxon>Liliopsida</taxon>
        <taxon>Zingiberales</taxon>
        <taxon>Musaceae</taxon>
        <taxon>Ensete</taxon>
    </lineage>
</organism>
<keyword evidence="5" id="KW-1185">Reference proteome</keyword>
<dbReference type="InterPro" id="IPR002885">
    <property type="entry name" value="PPR_rpt"/>
</dbReference>
<protein>
    <recommendedName>
        <fullName evidence="6">Pentacotripeptide-repeat region of PRORP domain-containing protein</fullName>
    </recommendedName>
</protein>
<gene>
    <name evidence="4" type="ORF">OPV22_014884</name>
</gene>
<keyword evidence="2" id="KW-0677">Repeat</keyword>
<accession>A0AAV8PL24</accession>
<evidence type="ECO:0000256" key="1">
    <source>
        <dbReference type="ARBA" id="ARBA00007626"/>
    </source>
</evidence>
<dbReference type="GO" id="GO:0003729">
    <property type="term" value="F:mRNA binding"/>
    <property type="evidence" value="ECO:0007669"/>
    <property type="project" value="InterPro"/>
</dbReference>
<evidence type="ECO:0008006" key="6">
    <source>
        <dbReference type="Google" id="ProtNLM"/>
    </source>
</evidence>
<dbReference type="Pfam" id="PF13812">
    <property type="entry name" value="PPR_3"/>
    <property type="match status" value="1"/>
</dbReference>
<dbReference type="AlphaFoldDB" id="A0AAV8PL24"/>
<name>A0AAV8PL24_ENSVE</name>
<dbReference type="InterPro" id="IPR011990">
    <property type="entry name" value="TPR-like_helical_dom_sf"/>
</dbReference>
<comment type="similarity">
    <text evidence="1">Belongs to the PPR family. P subfamily.</text>
</comment>
<proteinExistence type="inferred from homology"/>